<feature type="compositionally biased region" description="Low complexity" evidence="1">
    <location>
        <begin position="285"/>
        <end position="301"/>
    </location>
</feature>
<evidence type="ECO:0000313" key="2">
    <source>
        <dbReference type="EMBL" id="KAJ7025317.1"/>
    </source>
</evidence>
<dbReference type="AlphaFoldDB" id="A0AAD6SH30"/>
<evidence type="ECO:0000313" key="3">
    <source>
        <dbReference type="Proteomes" id="UP001218188"/>
    </source>
</evidence>
<proteinExistence type="predicted"/>
<organism evidence="2 3">
    <name type="scientific">Mycena alexandri</name>
    <dbReference type="NCBI Taxonomy" id="1745969"/>
    <lineage>
        <taxon>Eukaryota</taxon>
        <taxon>Fungi</taxon>
        <taxon>Dikarya</taxon>
        <taxon>Basidiomycota</taxon>
        <taxon>Agaricomycotina</taxon>
        <taxon>Agaricomycetes</taxon>
        <taxon>Agaricomycetidae</taxon>
        <taxon>Agaricales</taxon>
        <taxon>Marasmiineae</taxon>
        <taxon>Mycenaceae</taxon>
        <taxon>Mycena</taxon>
    </lineage>
</organism>
<comment type="caution">
    <text evidence="2">The sequence shown here is derived from an EMBL/GenBank/DDBJ whole genome shotgun (WGS) entry which is preliminary data.</text>
</comment>
<dbReference type="Proteomes" id="UP001218188">
    <property type="component" value="Unassembled WGS sequence"/>
</dbReference>
<sequence length="595" mass="66235">MDLGPSSFSVTLNPSDFMDYSFSPNHIAPDAESLPEGGDSSLSDTPSDMPDLIDWPVLCSLIGDTNSIKISSGGSGLSTDGEVVDYLPVAEPFPPNSVALPTEMKNTIFEIGLQLQYPHDARSVTACRTAVMNLSHSSRAYILDRPEFWTQFLVDTSTLPALQANLVYARDKPLFITVALPNYHRVTHSSRALHSEYCIQFTAAAIEQVHPLMHRCSGLILEGDTRYTVGTMLSSFELVTPYTLEYFGLRFHFRQLDDLSDNTFDFFSFDNWPPGQEGSDDDSDTSSLSSAESPTTSSPSDQIASPRRIFPKAPFRTYRALHIVPSENRYSTCTHLTGSSATCIIEQSVKMPFRWAQILDILSPNVGYRSLVFRDVKFKSVRADIDESPPFATVTSLDLAFCSNGSMGCLVASLNLPCLAYLTLRFNRGRDLDRVAESSSHLTNVQLVTRLIMENQPVRSRHLFEPQSLSRLFTLLRRARRIDMRSGGPSFLPALMIASTARAGVLTDNWYACPALTHLDLYYATYSDLDHLIGVRFASGYRPIKTVSVRFGLDKLDEAFVTKWCAQYGVEVGDFIGSWTEICGLKIVPYADDWH</sequence>
<name>A0AAD6SH30_9AGAR</name>
<protein>
    <submittedName>
        <fullName evidence="2">Uncharacterized protein</fullName>
    </submittedName>
</protein>
<feature type="region of interest" description="Disordered" evidence="1">
    <location>
        <begin position="275"/>
        <end position="305"/>
    </location>
</feature>
<gene>
    <name evidence="2" type="ORF">C8F04DRAFT_1400715</name>
</gene>
<dbReference type="EMBL" id="JARJCM010000155">
    <property type="protein sequence ID" value="KAJ7025317.1"/>
    <property type="molecule type" value="Genomic_DNA"/>
</dbReference>
<evidence type="ECO:0000256" key="1">
    <source>
        <dbReference type="SAM" id="MobiDB-lite"/>
    </source>
</evidence>
<accession>A0AAD6SH30</accession>
<keyword evidence="3" id="KW-1185">Reference proteome</keyword>
<reference evidence="2" key="1">
    <citation type="submission" date="2023-03" db="EMBL/GenBank/DDBJ databases">
        <title>Massive genome expansion in bonnet fungi (Mycena s.s.) driven by repeated elements and novel gene families across ecological guilds.</title>
        <authorList>
            <consortium name="Lawrence Berkeley National Laboratory"/>
            <person name="Harder C.B."/>
            <person name="Miyauchi S."/>
            <person name="Viragh M."/>
            <person name="Kuo A."/>
            <person name="Thoen E."/>
            <person name="Andreopoulos B."/>
            <person name="Lu D."/>
            <person name="Skrede I."/>
            <person name="Drula E."/>
            <person name="Henrissat B."/>
            <person name="Morin E."/>
            <person name="Kohler A."/>
            <person name="Barry K."/>
            <person name="LaButti K."/>
            <person name="Morin E."/>
            <person name="Salamov A."/>
            <person name="Lipzen A."/>
            <person name="Mereny Z."/>
            <person name="Hegedus B."/>
            <person name="Baldrian P."/>
            <person name="Stursova M."/>
            <person name="Weitz H."/>
            <person name="Taylor A."/>
            <person name="Grigoriev I.V."/>
            <person name="Nagy L.G."/>
            <person name="Martin F."/>
            <person name="Kauserud H."/>
        </authorList>
    </citation>
    <scope>NUCLEOTIDE SEQUENCE</scope>
    <source>
        <strain evidence="2">CBHHK200</strain>
    </source>
</reference>